<dbReference type="EMBL" id="SRYR01000004">
    <property type="protein sequence ID" value="TGY42181.1"/>
    <property type="molecule type" value="Genomic_DNA"/>
</dbReference>
<gene>
    <name evidence="9" type="ORF">E5347_10630</name>
</gene>
<dbReference type="GO" id="GO:0008982">
    <property type="term" value="F:protein-N(PI)-phosphohistidine-sugar phosphotransferase activity"/>
    <property type="evidence" value="ECO:0007669"/>
    <property type="project" value="InterPro"/>
</dbReference>
<keyword evidence="2" id="KW-0597">Phosphoprotein</keyword>
<dbReference type="InterPro" id="IPR003501">
    <property type="entry name" value="PTS_EIIB_2/3"/>
</dbReference>
<protein>
    <submittedName>
        <fullName evidence="9">PTS sugar transporter subunit IIB</fullName>
    </submittedName>
</protein>
<keyword evidence="5" id="KW-0598">Phosphotransferase system</keyword>
<evidence type="ECO:0000256" key="6">
    <source>
        <dbReference type="ARBA" id="ARBA00022777"/>
    </source>
</evidence>
<dbReference type="Gene3D" id="3.40.50.2300">
    <property type="match status" value="1"/>
</dbReference>
<keyword evidence="6" id="KW-0418">Kinase</keyword>
<dbReference type="PANTHER" id="PTHR34581:SF2">
    <property type="entry name" value="PTS SYSTEM N,N'-DIACETYLCHITOBIOSE-SPECIFIC EIIB COMPONENT"/>
    <property type="match status" value="1"/>
</dbReference>
<dbReference type="GO" id="GO:0016301">
    <property type="term" value="F:kinase activity"/>
    <property type="evidence" value="ECO:0007669"/>
    <property type="project" value="UniProtKB-KW"/>
</dbReference>
<dbReference type="PROSITE" id="PS51100">
    <property type="entry name" value="PTS_EIIB_TYPE_3"/>
    <property type="match status" value="1"/>
</dbReference>
<organism evidence="9 10">
    <name type="scientific">Clostridium sartagoforme</name>
    <dbReference type="NCBI Taxonomy" id="84031"/>
    <lineage>
        <taxon>Bacteria</taxon>
        <taxon>Bacillati</taxon>
        <taxon>Bacillota</taxon>
        <taxon>Clostridia</taxon>
        <taxon>Eubacteriales</taxon>
        <taxon>Clostridiaceae</taxon>
        <taxon>Clostridium</taxon>
    </lineage>
</organism>
<keyword evidence="3 9" id="KW-0762">Sugar transport</keyword>
<evidence type="ECO:0000256" key="2">
    <source>
        <dbReference type="ARBA" id="ARBA00022553"/>
    </source>
</evidence>
<evidence type="ECO:0000313" key="9">
    <source>
        <dbReference type="EMBL" id="TGY42181.1"/>
    </source>
</evidence>
<accession>A0A4S2DME0</accession>
<evidence type="ECO:0000256" key="3">
    <source>
        <dbReference type="ARBA" id="ARBA00022597"/>
    </source>
</evidence>
<dbReference type="RefSeq" id="WP_136007191.1">
    <property type="nucleotide sequence ID" value="NZ_SRYR01000004.1"/>
</dbReference>
<evidence type="ECO:0000259" key="8">
    <source>
        <dbReference type="PROSITE" id="PS51100"/>
    </source>
</evidence>
<keyword evidence="1" id="KW-0813">Transport</keyword>
<name>A0A4S2DME0_9CLOT</name>
<dbReference type="OrthoDB" id="9808134at2"/>
<keyword evidence="10" id="KW-1185">Reference proteome</keyword>
<feature type="domain" description="PTS EIIB type-3" evidence="8">
    <location>
        <begin position="1"/>
        <end position="98"/>
    </location>
</feature>
<dbReference type="AlphaFoldDB" id="A0A4S2DME0"/>
<evidence type="ECO:0000256" key="5">
    <source>
        <dbReference type="ARBA" id="ARBA00022683"/>
    </source>
</evidence>
<keyword evidence="4" id="KW-0808">Transferase</keyword>
<evidence type="ECO:0000313" key="10">
    <source>
        <dbReference type="Proteomes" id="UP000306888"/>
    </source>
</evidence>
<dbReference type="CDD" id="cd05564">
    <property type="entry name" value="PTS_IIB_chitobiose_lichenan"/>
    <property type="match status" value="1"/>
</dbReference>
<evidence type="ECO:0000256" key="4">
    <source>
        <dbReference type="ARBA" id="ARBA00022679"/>
    </source>
</evidence>
<dbReference type="SUPFAM" id="SSF52794">
    <property type="entry name" value="PTS system IIB component-like"/>
    <property type="match status" value="1"/>
</dbReference>
<evidence type="ECO:0000256" key="7">
    <source>
        <dbReference type="PROSITE-ProRule" id="PRU00423"/>
    </source>
</evidence>
<dbReference type="InterPro" id="IPR013012">
    <property type="entry name" value="PTS_EIIB_3"/>
</dbReference>
<dbReference type="Proteomes" id="UP000306888">
    <property type="component" value="Unassembled WGS sequence"/>
</dbReference>
<dbReference type="InterPro" id="IPR051819">
    <property type="entry name" value="PTS_sugar-specific_EIIB"/>
</dbReference>
<evidence type="ECO:0000256" key="1">
    <source>
        <dbReference type="ARBA" id="ARBA00022448"/>
    </source>
</evidence>
<sequence>MKKIVLLCNAGMSTSLLVAKMREAALELDEEYEINAYPVSEAKEKAKDADIVLLGPQVRFEQKKVQSLVSCPVEVIDMAAYGMINGKKALESALKGMK</sequence>
<dbReference type="GO" id="GO:0009401">
    <property type="term" value="P:phosphoenolpyruvate-dependent sugar phosphotransferase system"/>
    <property type="evidence" value="ECO:0007669"/>
    <property type="project" value="UniProtKB-KW"/>
</dbReference>
<dbReference type="Pfam" id="PF02302">
    <property type="entry name" value="PTS_IIB"/>
    <property type="match status" value="1"/>
</dbReference>
<proteinExistence type="predicted"/>
<dbReference type="PANTHER" id="PTHR34581">
    <property type="entry name" value="PTS SYSTEM N,N'-DIACETYLCHITOBIOSE-SPECIFIC EIIB COMPONENT"/>
    <property type="match status" value="1"/>
</dbReference>
<dbReference type="InterPro" id="IPR036095">
    <property type="entry name" value="PTS_EIIB-like_sf"/>
</dbReference>
<feature type="modified residue" description="Phosphocysteine; by EIIA" evidence="7">
    <location>
        <position position="8"/>
    </location>
</feature>
<comment type="caution">
    <text evidence="9">The sequence shown here is derived from an EMBL/GenBank/DDBJ whole genome shotgun (WGS) entry which is preliminary data.</text>
</comment>
<reference evidence="9 10" key="1">
    <citation type="submission" date="2019-04" db="EMBL/GenBank/DDBJ databases">
        <title>Microbes associate with the intestines of laboratory mice.</title>
        <authorList>
            <person name="Navarre W."/>
            <person name="Wong E."/>
            <person name="Huang K."/>
            <person name="Tropini C."/>
            <person name="Ng K."/>
            <person name="Yu B."/>
        </authorList>
    </citation>
    <scope>NUCLEOTIDE SEQUENCE [LARGE SCALE GENOMIC DNA]</scope>
    <source>
        <strain evidence="9 10">NM50_B9-20</strain>
    </source>
</reference>